<dbReference type="InterPro" id="IPR007229">
    <property type="entry name" value="Nic_PRibTrfase-Fam"/>
</dbReference>
<comment type="catalytic activity">
    <reaction evidence="7 8">
        <text>5-phospho-alpha-D-ribose 1-diphosphate + nicotinate + ATP + H2O = nicotinate beta-D-ribonucleotide + ADP + phosphate + diphosphate</text>
        <dbReference type="Rhea" id="RHEA:36163"/>
        <dbReference type="ChEBI" id="CHEBI:15377"/>
        <dbReference type="ChEBI" id="CHEBI:30616"/>
        <dbReference type="ChEBI" id="CHEBI:32544"/>
        <dbReference type="ChEBI" id="CHEBI:33019"/>
        <dbReference type="ChEBI" id="CHEBI:43474"/>
        <dbReference type="ChEBI" id="CHEBI:57502"/>
        <dbReference type="ChEBI" id="CHEBI:58017"/>
        <dbReference type="ChEBI" id="CHEBI:456216"/>
        <dbReference type="EC" id="6.3.4.21"/>
    </reaction>
</comment>
<evidence type="ECO:0000259" key="10">
    <source>
        <dbReference type="Pfam" id="PF17767"/>
    </source>
</evidence>
<keyword evidence="4 7" id="KW-0597">Phosphoprotein</keyword>
<dbReference type="InterPro" id="IPR006406">
    <property type="entry name" value="Nic_PRibTrfase"/>
</dbReference>
<gene>
    <name evidence="7 11" type="primary">pncB</name>
    <name evidence="11" type="ORF">F7Q92_05750</name>
</gene>
<dbReference type="PANTHER" id="PTHR11098">
    <property type="entry name" value="NICOTINATE PHOSPHORIBOSYLTRANSFERASE"/>
    <property type="match status" value="1"/>
</dbReference>
<dbReference type="Pfam" id="PF04095">
    <property type="entry name" value="NAPRTase"/>
    <property type="match status" value="1"/>
</dbReference>
<evidence type="ECO:0000256" key="7">
    <source>
        <dbReference type="HAMAP-Rule" id="MF_00570"/>
    </source>
</evidence>
<dbReference type="AlphaFoldDB" id="A0A643FEP6"/>
<dbReference type="HAMAP" id="MF_00570">
    <property type="entry name" value="NAPRTase"/>
    <property type="match status" value="1"/>
</dbReference>
<dbReference type="Pfam" id="PF17767">
    <property type="entry name" value="NAPRTase_N"/>
    <property type="match status" value="1"/>
</dbReference>
<feature type="domain" description="Nicotinate phosphoribosyltransferase N-terminal" evidence="10">
    <location>
        <begin position="9"/>
        <end position="127"/>
    </location>
</feature>
<dbReference type="GO" id="GO:0016757">
    <property type="term" value="F:glycosyltransferase activity"/>
    <property type="evidence" value="ECO:0007669"/>
    <property type="project" value="UniProtKB-KW"/>
</dbReference>
<dbReference type="SUPFAM" id="SSF51690">
    <property type="entry name" value="Nicotinate/Quinolinate PRTase C-terminal domain-like"/>
    <property type="match status" value="1"/>
</dbReference>
<dbReference type="GO" id="GO:0004516">
    <property type="term" value="F:nicotinate phosphoribosyltransferase activity"/>
    <property type="evidence" value="ECO:0007669"/>
    <property type="project" value="UniProtKB-UniRule"/>
</dbReference>
<comment type="function">
    <text evidence="7 8">Catalyzes the synthesis of beta-nicotinate D-ribonucleotide from nicotinate and 5-phospho-D-ribose 1-phosphate at the expense of ATP.</text>
</comment>
<organism evidence="11 12">
    <name type="scientific">Ideonella dechloratans</name>
    <dbReference type="NCBI Taxonomy" id="36863"/>
    <lineage>
        <taxon>Bacteria</taxon>
        <taxon>Pseudomonadati</taxon>
        <taxon>Pseudomonadota</taxon>
        <taxon>Betaproteobacteria</taxon>
        <taxon>Burkholderiales</taxon>
        <taxon>Sphaerotilaceae</taxon>
        <taxon>Ideonella</taxon>
    </lineage>
</organism>
<dbReference type="PIRSF" id="PIRSF000484">
    <property type="entry name" value="NAPRT"/>
    <property type="match status" value="1"/>
</dbReference>
<dbReference type="InterPro" id="IPR036068">
    <property type="entry name" value="Nicotinate_pribotase-like_C"/>
</dbReference>
<comment type="caution">
    <text evidence="11">The sequence shown here is derived from an EMBL/GenBank/DDBJ whole genome shotgun (WGS) entry which is preliminary data.</text>
</comment>
<comment type="pathway">
    <text evidence="1 7 8">Cofactor biosynthesis; NAD(+) biosynthesis; nicotinate D-ribonucleotide from nicotinate: step 1/1.</text>
</comment>
<dbReference type="Gene3D" id="3.20.140.10">
    <property type="entry name" value="nicotinate phosphoribosyltransferase"/>
    <property type="match status" value="1"/>
</dbReference>
<feature type="modified residue" description="Phosphohistidine; by autocatalysis" evidence="7">
    <location>
        <position position="226"/>
    </location>
</feature>
<dbReference type="InterPro" id="IPR041525">
    <property type="entry name" value="N/Namide_PRibTrfase"/>
</dbReference>
<dbReference type="Proteomes" id="UP000430120">
    <property type="component" value="Unassembled WGS sequence"/>
</dbReference>
<feature type="domain" description="Nicotinate/nicotinamide phosphoribosyltransferase" evidence="9">
    <location>
        <begin position="173"/>
        <end position="402"/>
    </location>
</feature>
<dbReference type="SUPFAM" id="SSF54675">
    <property type="entry name" value="Nicotinate/Quinolinate PRTase N-terminal domain-like"/>
    <property type="match status" value="1"/>
</dbReference>
<evidence type="ECO:0000259" key="9">
    <source>
        <dbReference type="Pfam" id="PF04095"/>
    </source>
</evidence>
<dbReference type="GO" id="GO:0005829">
    <property type="term" value="C:cytosol"/>
    <property type="evidence" value="ECO:0007669"/>
    <property type="project" value="TreeGrafter"/>
</dbReference>
<keyword evidence="6 7" id="KW-0662">Pyridine nucleotide biosynthesis</keyword>
<evidence type="ECO:0000256" key="8">
    <source>
        <dbReference type="RuleBase" id="RU003838"/>
    </source>
</evidence>
<dbReference type="UniPathway" id="UPA00253">
    <property type="reaction ID" value="UER00457"/>
</dbReference>
<dbReference type="EMBL" id="VZPB01000009">
    <property type="protein sequence ID" value="KAB0583973.1"/>
    <property type="molecule type" value="Genomic_DNA"/>
</dbReference>
<name>A0A643FEP6_IDEDE</name>
<evidence type="ECO:0000256" key="2">
    <source>
        <dbReference type="ARBA" id="ARBA00010897"/>
    </source>
</evidence>
<dbReference type="OrthoDB" id="9771406at2"/>
<evidence type="ECO:0000256" key="6">
    <source>
        <dbReference type="ARBA" id="ARBA00022642"/>
    </source>
</evidence>
<dbReference type="PANTHER" id="PTHR11098:SF1">
    <property type="entry name" value="NICOTINATE PHOSPHORIBOSYLTRANSFERASE"/>
    <property type="match status" value="1"/>
</dbReference>
<comment type="PTM">
    <text evidence="7 8">Transiently phosphorylated on a His residue during the reaction cycle. Phosphorylation strongly increases the affinity for substrates and increases the rate of nicotinate D-ribonucleotide production. Dephosphorylation regenerates the low-affinity form of the enzyme, leading to product release.</text>
</comment>
<evidence type="ECO:0000256" key="1">
    <source>
        <dbReference type="ARBA" id="ARBA00004952"/>
    </source>
</evidence>
<evidence type="ECO:0000256" key="3">
    <source>
        <dbReference type="ARBA" id="ARBA00013236"/>
    </source>
</evidence>
<comment type="similarity">
    <text evidence="2 7 8">Belongs to the NAPRTase family.</text>
</comment>
<keyword evidence="12" id="KW-1185">Reference proteome</keyword>
<reference evidence="11 12" key="1">
    <citation type="submission" date="2019-09" db="EMBL/GenBank/DDBJ databases">
        <title>Draft genome sequences of 48 bacterial type strains from the CCUG.</title>
        <authorList>
            <person name="Tunovic T."/>
            <person name="Pineiro-Iglesias B."/>
            <person name="Unosson C."/>
            <person name="Inganas E."/>
            <person name="Ohlen M."/>
            <person name="Cardew S."/>
            <person name="Jensie-Markopoulos S."/>
            <person name="Salva-Serra F."/>
            <person name="Jaen-Luchoro D."/>
            <person name="Karlsson R."/>
            <person name="Svensson-Stadler L."/>
            <person name="Chun J."/>
            <person name="Moore E."/>
        </authorList>
    </citation>
    <scope>NUCLEOTIDE SEQUENCE [LARGE SCALE GENOMIC DNA]</scope>
    <source>
        <strain evidence="11 12">CCUG 30977</strain>
    </source>
</reference>
<keyword evidence="5 7" id="KW-0436">Ligase</keyword>
<dbReference type="NCBIfam" id="TIGR01514">
    <property type="entry name" value="NAPRTase"/>
    <property type="match status" value="1"/>
</dbReference>
<evidence type="ECO:0000313" key="12">
    <source>
        <dbReference type="Proteomes" id="UP000430120"/>
    </source>
</evidence>
<keyword evidence="11" id="KW-0328">Glycosyltransferase</keyword>
<protein>
    <recommendedName>
        <fullName evidence="3 7">Nicotinate phosphoribosyltransferase</fullName>
        <shortName evidence="7">NAPRTase</shortName>
        <ecNumber evidence="3 7">6.3.4.21</ecNumber>
    </recommendedName>
</protein>
<evidence type="ECO:0000256" key="4">
    <source>
        <dbReference type="ARBA" id="ARBA00022553"/>
    </source>
</evidence>
<evidence type="ECO:0000313" key="11">
    <source>
        <dbReference type="EMBL" id="KAB0583973.1"/>
    </source>
</evidence>
<sequence>MPALVQSLLETDLYKLTMQQAMLHQMPANTARYVFACRNAPAFPLAQLADEVNAELDALCTLRFTPEELAFVRALRFMKPDYIEFLRLFQLNRDFIQVRTEGERLVIEAEGPQLHVMPFELYVLPIVQALYQRPLSTPDTVPEMRRRLHAMIDRAQERLAAMARSPQPPRHPFSLFDFGLRRRYSAAWQQEVLQTLGERLPEQFKGTSNLHLARQLGLTPIGTMAHEWLQTFQAMPGVQLRQSLVAALEAWVREYRGDLGIALTDVVTTPAFLRDFDLYFAKLFDGLRHDSGDPLAWAAEVDAHYRRLGIDPRTKRKVFSDGLRLDTTALDIYEALCWRDDQVVGFGIGTALTNDSPHGALNIVMKLLSCNGLPTAKLSDAEGKTVCEDARFLRYLRHTFGVDSEPTPA</sequence>
<evidence type="ECO:0000256" key="5">
    <source>
        <dbReference type="ARBA" id="ARBA00022598"/>
    </source>
</evidence>
<dbReference type="RefSeq" id="WP_151123229.1">
    <property type="nucleotide sequence ID" value="NZ_CP088082.1"/>
</dbReference>
<accession>A0A643FEP6</accession>
<dbReference type="EC" id="6.3.4.21" evidence="3 7"/>
<dbReference type="NCBIfam" id="NF003704">
    <property type="entry name" value="PRK05321.1"/>
    <property type="match status" value="1"/>
</dbReference>
<keyword evidence="11" id="KW-0808">Transferase</keyword>
<proteinExistence type="inferred from homology"/>
<dbReference type="GO" id="GO:0034355">
    <property type="term" value="P:NAD+ biosynthetic process via the salvage pathway"/>
    <property type="evidence" value="ECO:0007669"/>
    <property type="project" value="TreeGrafter"/>
</dbReference>
<dbReference type="InterPro" id="IPR040727">
    <property type="entry name" value="NAPRTase_N"/>
</dbReference>